<gene>
    <name evidence="1" type="ORF">BZG02_06975</name>
</gene>
<dbReference type="Proteomes" id="UP000233535">
    <property type="component" value="Unassembled WGS sequence"/>
</dbReference>
<evidence type="ECO:0000313" key="1">
    <source>
        <dbReference type="EMBL" id="PKQ63765.1"/>
    </source>
</evidence>
<accession>A0A2N3I0B3</accession>
<dbReference type="InterPro" id="IPR046508">
    <property type="entry name" value="DUF6686"/>
</dbReference>
<dbReference type="Pfam" id="PF20391">
    <property type="entry name" value="DUF6686"/>
    <property type="match status" value="1"/>
</dbReference>
<dbReference type="OrthoDB" id="1121808at2"/>
<evidence type="ECO:0000313" key="2">
    <source>
        <dbReference type="Proteomes" id="UP000233535"/>
    </source>
</evidence>
<protein>
    <submittedName>
        <fullName evidence="1">Uncharacterized protein</fullName>
    </submittedName>
</protein>
<dbReference type="RefSeq" id="WP_101260707.1">
    <property type="nucleotide sequence ID" value="NZ_MVDD01000004.1"/>
</dbReference>
<dbReference type="EMBL" id="MVDD01000004">
    <property type="protein sequence ID" value="PKQ63765.1"/>
    <property type="molecule type" value="Genomic_DNA"/>
</dbReference>
<proteinExistence type="predicted"/>
<organism evidence="1 2">
    <name type="scientific">Labilibaculum filiforme</name>
    <dbReference type="NCBI Taxonomy" id="1940526"/>
    <lineage>
        <taxon>Bacteria</taxon>
        <taxon>Pseudomonadati</taxon>
        <taxon>Bacteroidota</taxon>
        <taxon>Bacteroidia</taxon>
        <taxon>Marinilabiliales</taxon>
        <taxon>Marinifilaceae</taxon>
        <taxon>Labilibaculum</taxon>
    </lineage>
</organism>
<comment type="caution">
    <text evidence="1">The sequence shown here is derived from an EMBL/GenBank/DDBJ whole genome shotgun (WGS) entry which is preliminary data.</text>
</comment>
<dbReference type="AlphaFoldDB" id="A0A2N3I0B3"/>
<keyword evidence="2" id="KW-1185">Reference proteome</keyword>
<reference evidence="1 2" key="1">
    <citation type="journal article" date="2017" name="Front. Microbiol.">
        <title>Labilibaculum manganireducens gen. nov., sp. nov. and Labilibaculum filiforme sp. nov., Novel Bacteroidetes Isolated from Subsurface Sediments of the Baltic Sea.</title>
        <authorList>
            <person name="Vandieken V."/>
            <person name="Marshall I.P."/>
            <person name="Niemann H."/>
            <person name="Engelen B."/>
            <person name="Cypionka H."/>
        </authorList>
    </citation>
    <scope>NUCLEOTIDE SEQUENCE [LARGE SCALE GENOMIC DNA]</scope>
    <source>
        <strain evidence="1 2">59.16B</strain>
    </source>
</reference>
<name>A0A2N3I0B3_9BACT</name>
<sequence length="111" mass="12939">MIYNRISNGSLFRCDSCKLIHLEFNNININFPSEEKYQQFAEYIHELDIEKVVQKNAHSPYHRKIIIPINGGACNYILHAGELSDLKRLCIRQLNNQFPSDAKLEIDFSLN</sequence>